<keyword evidence="7" id="KW-1185">Reference proteome</keyword>
<dbReference type="SUPFAM" id="SSF46785">
    <property type="entry name" value="Winged helix' DNA-binding domain"/>
    <property type="match status" value="1"/>
</dbReference>
<dbReference type="EMBL" id="APPE01000020">
    <property type="protein sequence ID" value="ENV00843.1"/>
    <property type="molecule type" value="Genomic_DNA"/>
</dbReference>
<evidence type="ECO:0000256" key="4">
    <source>
        <dbReference type="ARBA" id="ARBA00023163"/>
    </source>
</evidence>
<accession>N8WZZ6</accession>
<protein>
    <recommendedName>
        <fullName evidence="5">HTH lysR-type domain-containing protein</fullName>
    </recommendedName>
</protein>
<dbReference type="NCBIfam" id="NF002964">
    <property type="entry name" value="PRK03635.1"/>
    <property type="match status" value="1"/>
</dbReference>
<dbReference type="AlphaFoldDB" id="N8WZZ6"/>
<dbReference type="RefSeq" id="WP_004779947.1">
    <property type="nucleotide sequence ID" value="NZ_KB849395.1"/>
</dbReference>
<gene>
    <name evidence="6" type="ORF">F969_00156</name>
</gene>
<dbReference type="PATRIC" id="fig|1217710.3.peg.138"/>
<dbReference type="InterPro" id="IPR036390">
    <property type="entry name" value="WH_DNA-bd_sf"/>
</dbReference>
<dbReference type="PANTHER" id="PTHR30579:SF2">
    <property type="entry name" value="HTH-TYPE TRANSCRIPTIONAL REGULATOR ARGP"/>
    <property type="match status" value="1"/>
</dbReference>
<feature type="domain" description="HTH lysR-type" evidence="5">
    <location>
        <begin position="1"/>
        <end position="59"/>
    </location>
</feature>
<dbReference type="InterPro" id="IPR005119">
    <property type="entry name" value="LysR_subst-bd"/>
</dbReference>
<dbReference type="InterPro" id="IPR017685">
    <property type="entry name" value="ArgP"/>
</dbReference>
<reference evidence="6 7" key="1">
    <citation type="submission" date="2013-02" db="EMBL/GenBank/DDBJ databases">
        <title>The Genome Sequence of Acinetobacter sp. NIPH 899.</title>
        <authorList>
            <consortium name="The Broad Institute Genome Sequencing Platform"/>
            <consortium name="The Broad Institute Genome Sequencing Center for Infectious Disease"/>
            <person name="Cerqueira G."/>
            <person name="Feldgarden M."/>
            <person name="Courvalin P."/>
            <person name="Perichon B."/>
            <person name="Grillot-Courvalin C."/>
            <person name="Clermont D."/>
            <person name="Rocha E."/>
            <person name="Yoon E.-J."/>
            <person name="Nemec A."/>
            <person name="Walker B."/>
            <person name="Young S.K."/>
            <person name="Zeng Q."/>
            <person name="Gargeya S."/>
            <person name="Fitzgerald M."/>
            <person name="Haas B."/>
            <person name="Abouelleil A."/>
            <person name="Alvarado L."/>
            <person name="Arachchi H.M."/>
            <person name="Berlin A.M."/>
            <person name="Chapman S.B."/>
            <person name="Dewar J."/>
            <person name="Goldberg J."/>
            <person name="Griggs A."/>
            <person name="Gujja S."/>
            <person name="Hansen M."/>
            <person name="Howarth C."/>
            <person name="Imamovic A."/>
            <person name="Larimer J."/>
            <person name="McCowan C."/>
            <person name="Murphy C."/>
            <person name="Neiman D."/>
            <person name="Pearson M."/>
            <person name="Priest M."/>
            <person name="Roberts A."/>
            <person name="Saif S."/>
            <person name="Shea T."/>
            <person name="Sisk P."/>
            <person name="Sykes S."/>
            <person name="Wortman J."/>
            <person name="Nusbaum C."/>
            <person name="Birren B."/>
        </authorList>
    </citation>
    <scope>NUCLEOTIDE SEQUENCE [LARGE SCALE GENOMIC DNA]</scope>
    <source>
        <strain evidence="6 7">NIPH 899</strain>
    </source>
</reference>
<evidence type="ECO:0000256" key="3">
    <source>
        <dbReference type="ARBA" id="ARBA00023125"/>
    </source>
</evidence>
<evidence type="ECO:0000313" key="6">
    <source>
        <dbReference type="EMBL" id="ENV00843.1"/>
    </source>
</evidence>
<evidence type="ECO:0000313" key="7">
    <source>
        <dbReference type="Proteomes" id="UP000013070"/>
    </source>
</evidence>
<dbReference type="Pfam" id="PF00126">
    <property type="entry name" value="HTH_1"/>
    <property type="match status" value="1"/>
</dbReference>
<evidence type="ECO:0000259" key="5">
    <source>
        <dbReference type="PROSITE" id="PS50931"/>
    </source>
</evidence>
<dbReference type="eggNOG" id="COG0583">
    <property type="taxonomic scope" value="Bacteria"/>
</dbReference>
<dbReference type="Gene3D" id="3.40.190.290">
    <property type="match status" value="1"/>
</dbReference>
<keyword evidence="2" id="KW-0805">Transcription regulation</keyword>
<dbReference type="PANTHER" id="PTHR30579">
    <property type="entry name" value="TRANSCRIPTIONAL REGULATOR"/>
    <property type="match status" value="1"/>
</dbReference>
<sequence>MDLIHPQLAAFLAVLEEGSLEKASQRLSVTPSAISQRIKALEDRLGQLLVIRQVPCRTTPAGELLLRHVRPMQILEKEVLAEFLPEQSSKDVTKPMAIAVNHDSLVTWFLNALSSLNKQHGYFFDINVDDQDHTIKLLREGTVIGAVTSKATPLQGCDIKTLGKMRYQAIASPDFYHRYFNNGVNRESLNQSPMIVFNRKDELQWKFVCLITQSPIHPPLHYLPTATGFIEAAKIGLGWCLAPETLIQTELEKGNIVLIAPEYFLDVTLYWQYPSIHSETFQNLTAAISQASSRTLRQL</sequence>
<name>N8WZZ6_9GAMM</name>
<dbReference type="Proteomes" id="UP000013070">
    <property type="component" value="Unassembled WGS sequence"/>
</dbReference>
<dbReference type="InterPro" id="IPR036388">
    <property type="entry name" value="WH-like_DNA-bd_sf"/>
</dbReference>
<dbReference type="NCBIfam" id="TIGR03298">
    <property type="entry name" value="argP"/>
    <property type="match status" value="1"/>
</dbReference>
<dbReference type="PROSITE" id="PS50931">
    <property type="entry name" value="HTH_LYSR"/>
    <property type="match status" value="1"/>
</dbReference>
<dbReference type="GO" id="GO:0003700">
    <property type="term" value="F:DNA-binding transcription factor activity"/>
    <property type="evidence" value="ECO:0007669"/>
    <property type="project" value="InterPro"/>
</dbReference>
<dbReference type="Pfam" id="PF03466">
    <property type="entry name" value="LysR_substrate"/>
    <property type="match status" value="1"/>
</dbReference>
<evidence type="ECO:0000256" key="2">
    <source>
        <dbReference type="ARBA" id="ARBA00023015"/>
    </source>
</evidence>
<comment type="caution">
    <text evidence="6">The sequence shown here is derived from an EMBL/GenBank/DDBJ whole genome shotgun (WGS) entry which is preliminary data.</text>
</comment>
<dbReference type="InterPro" id="IPR050176">
    <property type="entry name" value="LTTR"/>
</dbReference>
<proteinExistence type="inferred from homology"/>
<evidence type="ECO:0000256" key="1">
    <source>
        <dbReference type="ARBA" id="ARBA00009437"/>
    </source>
</evidence>
<keyword evidence="4" id="KW-0804">Transcription</keyword>
<dbReference type="SUPFAM" id="SSF53850">
    <property type="entry name" value="Periplasmic binding protein-like II"/>
    <property type="match status" value="1"/>
</dbReference>
<keyword evidence="3" id="KW-0238">DNA-binding</keyword>
<dbReference type="Gene3D" id="1.10.10.10">
    <property type="entry name" value="Winged helix-like DNA-binding domain superfamily/Winged helix DNA-binding domain"/>
    <property type="match status" value="1"/>
</dbReference>
<dbReference type="InterPro" id="IPR000847">
    <property type="entry name" value="LysR_HTH_N"/>
</dbReference>
<dbReference type="NCBIfam" id="NF009888">
    <property type="entry name" value="PRK13348.1"/>
    <property type="match status" value="1"/>
</dbReference>
<dbReference type="HOGENOM" id="CLU_063829_0_1_6"/>
<dbReference type="GO" id="GO:0003677">
    <property type="term" value="F:DNA binding"/>
    <property type="evidence" value="ECO:0007669"/>
    <property type="project" value="UniProtKB-KW"/>
</dbReference>
<comment type="similarity">
    <text evidence="1">Belongs to the LysR transcriptional regulatory family.</text>
</comment>
<organism evidence="6 7">
    <name type="scientific">Acinetobacter variabilis</name>
    <dbReference type="NCBI Taxonomy" id="70346"/>
    <lineage>
        <taxon>Bacteria</taxon>
        <taxon>Pseudomonadati</taxon>
        <taxon>Pseudomonadota</taxon>
        <taxon>Gammaproteobacteria</taxon>
        <taxon>Moraxellales</taxon>
        <taxon>Moraxellaceae</taxon>
        <taxon>Acinetobacter</taxon>
    </lineage>
</organism>